<name>A0ABS9LCC3_9MICC</name>
<accession>A0ABS9LCC3</accession>
<gene>
    <name evidence="5" type="ORF">LVY72_20355</name>
</gene>
<dbReference type="Pfam" id="PF23359">
    <property type="entry name" value="Lsr2_DNA-bd"/>
    <property type="match status" value="1"/>
</dbReference>
<organism evidence="5 6">
    <name type="scientific">Arthrobacter hankyongi</name>
    <dbReference type="NCBI Taxonomy" id="2904801"/>
    <lineage>
        <taxon>Bacteria</taxon>
        <taxon>Bacillati</taxon>
        <taxon>Actinomycetota</taxon>
        <taxon>Actinomycetes</taxon>
        <taxon>Micrococcales</taxon>
        <taxon>Micrococcaceae</taxon>
        <taxon>Arthrobacter</taxon>
    </lineage>
</organism>
<sequence length="115" mass="12570">MAQEYVLVKTDDLDGGKADETVHFSLDSKNYVIDLTTANAQALRDALKPFVAKAREEAPRREAAGRGAKGRTPAAVRSHDASAVRSWAREHGYQVSDRGRVQSNILEAYRQAVGS</sequence>
<evidence type="ECO:0000256" key="1">
    <source>
        <dbReference type="ARBA" id="ARBA00023125"/>
    </source>
</evidence>
<evidence type="ECO:0000313" key="6">
    <source>
        <dbReference type="Proteomes" id="UP001165368"/>
    </source>
</evidence>
<proteinExistence type="predicted"/>
<dbReference type="Gene3D" id="3.30.60.230">
    <property type="entry name" value="Lsr2, dimerization domain"/>
    <property type="match status" value="1"/>
</dbReference>
<feature type="domain" description="Lsr2 dimerization" evidence="3">
    <location>
        <begin position="1"/>
        <end position="56"/>
    </location>
</feature>
<keyword evidence="1" id="KW-0238">DNA-binding</keyword>
<dbReference type="InterPro" id="IPR036625">
    <property type="entry name" value="E3-bd_dom_sf"/>
</dbReference>
<feature type="compositionally biased region" description="Basic and acidic residues" evidence="2">
    <location>
        <begin position="54"/>
        <end position="64"/>
    </location>
</feature>
<protein>
    <submittedName>
        <fullName evidence="5">Lsr2 family protein</fullName>
    </submittedName>
</protein>
<comment type="caution">
    <text evidence="5">The sequence shown here is derived from an EMBL/GenBank/DDBJ whole genome shotgun (WGS) entry which is preliminary data.</text>
</comment>
<dbReference type="EMBL" id="JAKLTQ010000022">
    <property type="protein sequence ID" value="MCG2624246.1"/>
    <property type="molecule type" value="Genomic_DNA"/>
</dbReference>
<keyword evidence="6" id="KW-1185">Reference proteome</keyword>
<dbReference type="InterPro" id="IPR055370">
    <property type="entry name" value="Lsr2_DNA-bd"/>
</dbReference>
<feature type="region of interest" description="Disordered" evidence="2">
    <location>
        <begin position="54"/>
        <end position="83"/>
    </location>
</feature>
<dbReference type="Gene3D" id="4.10.320.10">
    <property type="entry name" value="E3-binding domain"/>
    <property type="match status" value="1"/>
</dbReference>
<dbReference type="InterPro" id="IPR042261">
    <property type="entry name" value="Lsr2-like_dimerization"/>
</dbReference>
<dbReference type="InterPro" id="IPR024412">
    <property type="entry name" value="Lsr2_dim_dom"/>
</dbReference>
<dbReference type="Proteomes" id="UP001165368">
    <property type="component" value="Unassembled WGS sequence"/>
</dbReference>
<reference evidence="5" key="1">
    <citation type="submission" date="2022-01" db="EMBL/GenBank/DDBJ databases">
        <authorList>
            <person name="Jo J.-H."/>
            <person name="Im W.-T."/>
        </authorList>
    </citation>
    <scope>NUCLEOTIDE SEQUENCE</scope>
    <source>
        <strain evidence="5">I2-34</strain>
    </source>
</reference>
<evidence type="ECO:0000256" key="2">
    <source>
        <dbReference type="SAM" id="MobiDB-lite"/>
    </source>
</evidence>
<evidence type="ECO:0000259" key="3">
    <source>
        <dbReference type="Pfam" id="PF11774"/>
    </source>
</evidence>
<feature type="domain" description="Lsr2 DNA-binding" evidence="4">
    <location>
        <begin position="78"/>
        <end position="112"/>
    </location>
</feature>
<dbReference type="RefSeq" id="WP_237825930.1">
    <property type="nucleotide sequence ID" value="NZ_JAKLTQ010000022.1"/>
</dbReference>
<evidence type="ECO:0000259" key="4">
    <source>
        <dbReference type="Pfam" id="PF23359"/>
    </source>
</evidence>
<dbReference type="Pfam" id="PF11774">
    <property type="entry name" value="Lsr2"/>
    <property type="match status" value="1"/>
</dbReference>
<evidence type="ECO:0000313" key="5">
    <source>
        <dbReference type="EMBL" id="MCG2624246.1"/>
    </source>
</evidence>